<gene>
    <name evidence="11" type="ORF">EB837_19175</name>
</gene>
<dbReference type="InterPro" id="IPR010131">
    <property type="entry name" value="MdtP/NodT-like"/>
</dbReference>
<evidence type="ECO:0000256" key="1">
    <source>
        <dbReference type="ARBA" id="ARBA00004459"/>
    </source>
</evidence>
<dbReference type="Proteomes" id="UP000268051">
    <property type="component" value="Unassembled WGS sequence"/>
</dbReference>
<keyword evidence="3 10" id="KW-1134">Transmembrane beta strand</keyword>
<comment type="similarity">
    <text evidence="2 10">Belongs to the outer membrane factor (OMF) (TC 1.B.17) family.</text>
</comment>
<comment type="function">
    <text evidence="9">Could be involved in resistance to puromycin, acriflavine and tetraphenylarsonium chloride.</text>
</comment>
<dbReference type="OrthoDB" id="9770517at2"/>
<name>A0A3N2RV29_9ENTR</name>
<keyword evidence="8 10" id="KW-0449">Lipoprotein</keyword>
<dbReference type="InterPro" id="IPR003423">
    <property type="entry name" value="OMP_efflux"/>
</dbReference>
<evidence type="ECO:0000256" key="7">
    <source>
        <dbReference type="ARBA" id="ARBA00023139"/>
    </source>
</evidence>
<evidence type="ECO:0000256" key="9">
    <source>
        <dbReference type="ARBA" id="ARBA00037313"/>
    </source>
</evidence>
<keyword evidence="5" id="KW-0732">Signal</keyword>
<evidence type="ECO:0000256" key="10">
    <source>
        <dbReference type="RuleBase" id="RU362097"/>
    </source>
</evidence>
<dbReference type="GO" id="GO:0015562">
    <property type="term" value="F:efflux transmembrane transporter activity"/>
    <property type="evidence" value="ECO:0007669"/>
    <property type="project" value="InterPro"/>
</dbReference>
<dbReference type="NCBIfam" id="TIGR01845">
    <property type="entry name" value="outer_NodT"/>
    <property type="match status" value="1"/>
</dbReference>
<keyword evidence="6 10" id="KW-0472">Membrane</keyword>
<evidence type="ECO:0000256" key="5">
    <source>
        <dbReference type="ARBA" id="ARBA00022729"/>
    </source>
</evidence>
<evidence type="ECO:0000256" key="4">
    <source>
        <dbReference type="ARBA" id="ARBA00022692"/>
    </source>
</evidence>
<dbReference type="NCBIfam" id="NF007390">
    <property type="entry name" value="PRK09915.1"/>
    <property type="match status" value="1"/>
</dbReference>
<evidence type="ECO:0000256" key="3">
    <source>
        <dbReference type="ARBA" id="ARBA00022452"/>
    </source>
</evidence>
<evidence type="ECO:0000313" key="11">
    <source>
        <dbReference type="EMBL" id="ROU11297.1"/>
    </source>
</evidence>
<keyword evidence="4 10" id="KW-0812">Transmembrane</keyword>
<keyword evidence="7 10" id="KW-0564">Palmitate</keyword>
<dbReference type="Gene3D" id="1.20.1600.10">
    <property type="entry name" value="Outer membrane efflux proteins (OEP)"/>
    <property type="match status" value="1"/>
</dbReference>
<dbReference type="Pfam" id="PF02321">
    <property type="entry name" value="OEP"/>
    <property type="match status" value="2"/>
</dbReference>
<accession>A0A3N2RV29</accession>
<dbReference type="Gene3D" id="2.20.200.10">
    <property type="entry name" value="Outer membrane efflux proteins (OEP)"/>
    <property type="match status" value="1"/>
</dbReference>
<comment type="caution">
    <text evidence="11">The sequence shown here is derived from an EMBL/GenBank/DDBJ whole genome shotgun (WGS) entry which is preliminary data.</text>
</comment>
<dbReference type="EMBL" id="RHFN01000024">
    <property type="protein sequence ID" value="ROU11297.1"/>
    <property type="molecule type" value="Genomic_DNA"/>
</dbReference>
<dbReference type="AlphaFoldDB" id="A0A3N2RV29"/>
<reference evidence="11 12" key="1">
    <citation type="submission" date="2018-10" db="EMBL/GenBank/DDBJ databases">
        <title>Horizontal transference of carbapenem resistance between Klebsiella pneumoniae and Kluyvera ascorbata during abdominal infection: a case report.</title>
        <authorList>
            <person name="Raro O.H.F."/>
            <person name="Lima-Morales D."/>
            <person name="Barth A.L."/>
            <person name="Paim T.G.S."/>
            <person name="Mott M.P."/>
            <person name="Riche C.V.W."/>
            <person name="Teixeira U.F."/>
            <person name="Waechter F."/>
            <person name="Dias C.A.G."/>
        </authorList>
    </citation>
    <scope>NUCLEOTIDE SEQUENCE [LARGE SCALE GENOMIC DNA]</scope>
    <source>
        <strain evidence="11 12">OT2</strain>
    </source>
</reference>
<dbReference type="RefSeq" id="WP_123652255.1">
    <property type="nucleotide sequence ID" value="NZ_RHFN01000024.1"/>
</dbReference>
<proteinExistence type="inferred from homology"/>
<comment type="subcellular location">
    <subcellularLocation>
        <location evidence="1 10">Cell outer membrane</location>
        <topology evidence="1 10">Lipid-anchor</topology>
    </subcellularLocation>
</comment>
<evidence type="ECO:0000313" key="12">
    <source>
        <dbReference type="Proteomes" id="UP000268051"/>
    </source>
</evidence>
<dbReference type="SUPFAM" id="SSF56954">
    <property type="entry name" value="Outer membrane efflux proteins (OEP)"/>
    <property type="match status" value="1"/>
</dbReference>
<dbReference type="GO" id="GO:0009279">
    <property type="term" value="C:cell outer membrane"/>
    <property type="evidence" value="ECO:0007669"/>
    <property type="project" value="UniProtKB-SubCell"/>
</dbReference>
<sequence length="486" mass="52885">MTRNLSRLLLCGLLTGTTALSGCALIRKDSAPHAQLQPEQIKLADDIHLASQGWPQAQWWRQFSDPQLTALIEKTLSGSHTLAEAKLREEKAQSQADLLEAGSQLQMAALGMVNRQRASANGFLGPYALDAPRLGMDGPYYTEATVGLVAGLDLDLWGKHRSAVAAAIGAQNATLAETAAVELALSTGVAQLYYSMQASYQMLDLLQQTRNVIDYAVQAHQSKVAHGLEAKVPFHGARAQMLAVDKQIAAVNGQIKETRESLRALIGASADELPEIKPVALPQVQAGIPATLSYDLLARRPDLQAMRWYVQASLDQVDAAKALFYPSFDIKVFFGMDAIHIDDLFKGTSKQINFIPGLRLPLFDGGRLNANLQNVRATSNMMIERYNQSVLNAVRDVAINGTRLQTLNDERSTQAERIEAVRYSQSAAEAAFNRGLGSRLQATESQLPVLAEQMSLLMLDTQRVVQSIQLIKTLGGGYQAPTSSSY</sequence>
<organism evidence="11 12">
    <name type="scientific">Kluyvera ascorbata</name>
    <dbReference type="NCBI Taxonomy" id="51288"/>
    <lineage>
        <taxon>Bacteria</taxon>
        <taxon>Pseudomonadati</taxon>
        <taxon>Pseudomonadota</taxon>
        <taxon>Gammaproteobacteria</taxon>
        <taxon>Enterobacterales</taxon>
        <taxon>Enterobacteriaceae</taxon>
        <taxon>Kluyvera</taxon>
    </lineage>
</organism>
<protein>
    <submittedName>
        <fullName evidence="11">MdtP family multidrug efflux transporter outer membrane subunit</fullName>
    </submittedName>
</protein>
<dbReference type="PROSITE" id="PS51257">
    <property type="entry name" value="PROKAR_LIPOPROTEIN"/>
    <property type="match status" value="1"/>
</dbReference>
<dbReference type="PANTHER" id="PTHR30203">
    <property type="entry name" value="OUTER MEMBRANE CATION EFFLUX PROTEIN"/>
    <property type="match status" value="1"/>
</dbReference>
<evidence type="ECO:0000256" key="6">
    <source>
        <dbReference type="ARBA" id="ARBA00023136"/>
    </source>
</evidence>
<evidence type="ECO:0000256" key="2">
    <source>
        <dbReference type="ARBA" id="ARBA00007613"/>
    </source>
</evidence>
<evidence type="ECO:0000256" key="8">
    <source>
        <dbReference type="ARBA" id="ARBA00023288"/>
    </source>
</evidence>
<dbReference type="PANTHER" id="PTHR30203:SF20">
    <property type="entry name" value="MULTIDRUG RESISTANCE OUTER MEMBRANE PROTEIN MDTP-RELATED"/>
    <property type="match status" value="1"/>
</dbReference>